<gene>
    <name evidence="2" type="ordered locus">Igag_0417</name>
</gene>
<dbReference type="GO" id="GO:0016301">
    <property type="term" value="F:kinase activity"/>
    <property type="evidence" value="ECO:0007669"/>
    <property type="project" value="UniProtKB-KW"/>
</dbReference>
<evidence type="ECO:0000259" key="1">
    <source>
        <dbReference type="Pfam" id="PF00294"/>
    </source>
</evidence>
<protein>
    <submittedName>
        <fullName evidence="2">Sugar kinase ribokinase family</fullName>
    </submittedName>
</protein>
<keyword evidence="2" id="KW-0418">Kinase</keyword>
<organism evidence="2 3">
    <name type="scientific">Ignisphaera aggregans (strain DSM 17230 / JCM 13409 / AQ1.S1)</name>
    <dbReference type="NCBI Taxonomy" id="583356"/>
    <lineage>
        <taxon>Archaea</taxon>
        <taxon>Thermoproteota</taxon>
        <taxon>Thermoprotei</taxon>
        <taxon>Desulfurococcales</taxon>
        <taxon>Desulfurococcaceae</taxon>
        <taxon>Ignisphaera</taxon>
    </lineage>
</organism>
<evidence type="ECO:0000313" key="2">
    <source>
        <dbReference type="EMBL" id="ADM27255.1"/>
    </source>
</evidence>
<accession>E0SRI0</accession>
<dbReference type="EMBL" id="CP002098">
    <property type="protein sequence ID" value="ADM27255.1"/>
    <property type="molecule type" value="Genomic_DNA"/>
</dbReference>
<dbReference type="InterPro" id="IPR029056">
    <property type="entry name" value="Ribokinase-like"/>
</dbReference>
<dbReference type="STRING" id="583356.Igag_0417"/>
<dbReference type="InterPro" id="IPR011611">
    <property type="entry name" value="PfkB_dom"/>
</dbReference>
<dbReference type="Pfam" id="PF00294">
    <property type="entry name" value="PfkB"/>
    <property type="match status" value="1"/>
</dbReference>
<evidence type="ECO:0000313" key="3">
    <source>
        <dbReference type="Proteomes" id="UP000001304"/>
    </source>
</evidence>
<keyword evidence="3" id="KW-1185">Reference proteome</keyword>
<proteinExistence type="predicted"/>
<feature type="domain" description="Carbohydrate kinase PfkB" evidence="1">
    <location>
        <begin position="137"/>
        <end position="263"/>
    </location>
</feature>
<sequence length="293" mass="33229">MRAIFIGNITVDEAGERYRVGGSGYYGGRALAYLGVDVYVATHIAEEYRGMIKGIANTFGISIIELSNSGTPIFVIERGKAVRFKCVSPKIMFRDIEVFLKSYNFNIILFTPIMNELDSDIIDIANYKKDVVSLDIQGFVRMYSDDSIKLQWRNDLFEIFPYMDIVHGNISEFCFYRDAKWVLKTMKEFSMSINTAFLISNDDKGTYLVYRGEVLHIPPPAIEPVDDVGAGDILLAVTSLYRAEGMDILSSTIRGVAAASLKVMNAYREWFDRNLIDMYSKEIEDRVNPIELS</sequence>
<dbReference type="SUPFAM" id="SSF53613">
    <property type="entry name" value="Ribokinase-like"/>
    <property type="match status" value="1"/>
</dbReference>
<dbReference type="Proteomes" id="UP000001304">
    <property type="component" value="Chromosome"/>
</dbReference>
<dbReference type="KEGG" id="iag:Igag_0417"/>
<dbReference type="AlphaFoldDB" id="E0SRI0"/>
<reference evidence="2 3" key="1">
    <citation type="journal article" date="2010" name="Stand. Genomic Sci.">
        <title>Complete genome sequence of Ignisphaera aggregans type strain (AQ1.S1).</title>
        <authorList>
            <person name="Goker M."/>
            <person name="Held B."/>
            <person name="Lapidus A."/>
            <person name="Nolan M."/>
            <person name="Spring S."/>
            <person name="Yasawong M."/>
            <person name="Lucas S."/>
            <person name="Glavina Del Rio T."/>
            <person name="Tice H."/>
            <person name="Cheng J.F."/>
            <person name="Goodwin L."/>
            <person name="Tapia R."/>
            <person name="Pitluck S."/>
            <person name="Liolios K."/>
            <person name="Ivanova N."/>
            <person name="Mavromatis K."/>
            <person name="Mikhailova N."/>
            <person name="Pati A."/>
            <person name="Chen A."/>
            <person name="Palaniappan K."/>
            <person name="Brambilla E."/>
            <person name="Land M."/>
            <person name="Hauser L."/>
            <person name="Chang Y.J."/>
            <person name="Jeffries C.D."/>
            <person name="Brettin T."/>
            <person name="Detter J.C."/>
            <person name="Han C."/>
            <person name="Rohde M."/>
            <person name="Sikorski J."/>
            <person name="Woyke T."/>
            <person name="Bristow J."/>
            <person name="Eisen J.A."/>
            <person name="Markowitz V."/>
            <person name="Hugenholtz P."/>
            <person name="Kyrpides N.C."/>
            <person name="Klenk H.P."/>
        </authorList>
    </citation>
    <scope>NUCLEOTIDE SEQUENCE [LARGE SCALE GENOMIC DNA]</scope>
    <source>
        <strain evidence="3">DSM 17230 / JCM 13409 / AQ1.S1</strain>
    </source>
</reference>
<name>E0SRI0_IGNAA</name>
<keyword evidence="2" id="KW-0808">Transferase</keyword>
<dbReference type="Gene3D" id="3.40.1190.20">
    <property type="match status" value="1"/>
</dbReference>
<dbReference type="HOGENOM" id="CLU_1052188_0_0_2"/>
<dbReference type="BioCyc" id="IAGG583356:GHAH-420-MONOMER"/>